<keyword evidence="1" id="KW-0805">Transcription regulation</keyword>
<dbReference type="Proteomes" id="UP001428817">
    <property type="component" value="Unassembled WGS sequence"/>
</dbReference>
<keyword evidence="2 4" id="KW-0238">DNA-binding</keyword>
<protein>
    <submittedName>
        <fullName evidence="6">TetR/AcrR family transcriptional regulator</fullName>
    </submittedName>
</protein>
<name>A0ABP9R3A5_9PSEU</name>
<organism evidence="6 7">
    <name type="scientific">Pseudonocardia eucalypti</name>
    <dbReference type="NCBI Taxonomy" id="648755"/>
    <lineage>
        <taxon>Bacteria</taxon>
        <taxon>Bacillati</taxon>
        <taxon>Actinomycetota</taxon>
        <taxon>Actinomycetes</taxon>
        <taxon>Pseudonocardiales</taxon>
        <taxon>Pseudonocardiaceae</taxon>
        <taxon>Pseudonocardia</taxon>
    </lineage>
</organism>
<dbReference type="SUPFAM" id="SSF46689">
    <property type="entry name" value="Homeodomain-like"/>
    <property type="match status" value="1"/>
</dbReference>
<dbReference type="Pfam" id="PF00440">
    <property type="entry name" value="TetR_N"/>
    <property type="match status" value="1"/>
</dbReference>
<dbReference type="InterPro" id="IPR036271">
    <property type="entry name" value="Tet_transcr_reg_TetR-rel_C_sf"/>
</dbReference>
<dbReference type="EMBL" id="BAABJP010000045">
    <property type="protein sequence ID" value="GAA5171137.1"/>
    <property type="molecule type" value="Genomic_DNA"/>
</dbReference>
<evidence type="ECO:0000256" key="4">
    <source>
        <dbReference type="PROSITE-ProRule" id="PRU00335"/>
    </source>
</evidence>
<keyword evidence="7" id="KW-1185">Reference proteome</keyword>
<evidence type="ECO:0000256" key="3">
    <source>
        <dbReference type="ARBA" id="ARBA00023163"/>
    </source>
</evidence>
<feature type="DNA-binding region" description="H-T-H motif" evidence="4">
    <location>
        <begin position="37"/>
        <end position="56"/>
    </location>
</feature>
<dbReference type="PANTHER" id="PTHR30055:SF234">
    <property type="entry name" value="HTH-TYPE TRANSCRIPTIONAL REGULATOR BETI"/>
    <property type="match status" value="1"/>
</dbReference>
<comment type="caution">
    <text evidence="6">The sequence shown here is derived from an EMBL/GenBank/DDBJ whole genome shotgun (WGS) entry which is preliminary data.</text>
</comment>
<dbReference type="PROSITE" id="PS50977">
    <property type="entry name" value="HTH_TETR_2"/>
    <property type="match status" value="1"/>
</dbReference>
<accession>A0ABP9R3A5</accession>
<dbReference type="Gene3D" id="1.10.357.10">
    <property type="entry name" value="Tetracycline Repressor, domain 2"/>
    <property type="match status" value="1"/>
</dbReference>
<reference evidence="7" key="1">
    <citation type="journal article" date="2019" name="Int. J. Syst. Evol. Microbiol.">
        <title>The Global Catalogue of Microorganisms (GCM) 10K type strain sequencing project: providing services to taxonomists for standard genome sequencing and annotation.</title>
        <authorList>
            <consortium name="The Broad Institute Genomics Platform"/>
            <consortium name="The Broad Institute Genome Sequencing Center for Infectious Disease"/>
            <person name="Wu L."/>
            <person name="Ma J."/>
        </authorList>
    </citation>
    <scope>NUCLEOTIDE SEQUENCE [LARGE SCALE GENOMIC DNA]</scope>
    <source>
        <strain evidence="7">JCM 18303</strain>
    </source>
</reference>
<sequence>MTRRSPRTNAERVRESELALLDAAVELFAQQGYERTTAAEIGLRAGFSRNMVRDRYGSKEALLGSLFETFGQRLLPAARGERIGTGRDHVLGQLDDLLHAVEHDPEVMRALIVLTFETPGGLRNFAPWFADLIVGYQSELAGHLATGQRDGSVRPDLDPPREAEEFVSYAIGLCFRSVLTPERYDFAGEIRAWRRRLEKSLAAPGGTP</sequence>
<evidence type="ECO:0000313" key="7">
    <source>
        <dbReference type="Proteomes" id="UP001428817"/>
    </source>
</evidence>
<evidence type="ECO:0000259" key="5">
    <source>
        <dbReference type="PROSITE" id="PS50977"/>
    </source>
</evidence>
<dbReference type="InterPro" id="IPR009057">
    <property type="entry name" value="Homeodomain-like_sf"/>
</dbReference>
<feature type="domain" description="HTH tetR-type" evidence="5">
    <location>
        <begin position="14"/>
        <end position="74"/>
    </location>
</feature>
<dbReference type="PANTHER" id="PTHR30055">
    <property type="entry name" value="HTH-TYPE TRANSCRIPTIONAL REGULATOR RUTR"/>
    <property type="match status" value="1"/>
</dbReference>
<dbReference type="RefSeq" id="WP_345703387.1">
    <property type="nucleotide sequence ID" value="NZ_BAABJP010000045.1"/>
</dbReference>
<gene>
    <name evidence="6" type="ORF">GCM10023321_69320</name>
</gene>
<keyword evidence="3" id="KW-0804">Transcription</keyword>
<evidence type="ECO:0000256" key="1">
    <source>
        <dbReference type="ARBA" id="ARBA00023015"/>
    </source>
</evidence>
<proteinExistence type="predicted"/>
<dbReference type="SUPFAM" id="SSF48498">
    <property type="entry name" value="Tetracyclin repressor-like, C-terminal domain"/>
    <property type="match status" value="1"/>
</dbReference>
<evidence type="ECO:0000256" key="2">
    <source>
        <dbReference type="ARBA" id="ARBA00023125"/>
    </source>
</evidence>
<dbReference type="InterPro" id="IPR001647">
    <property type="entry name" value="HTH_TetR"/>
</dbReference>
<evidence type="ECO:0000313" key="6">
    <source>
        <dbReference type="EMBL" id="GAA5171137.1"/>
    </source>
</evidence>
<dbReference type="InterPro" id="IPR050109">
    <property type="entry name" value="HTH-type_TetR-like_transc_reg"/>
</dbReference>
<dbReference type="PRINTS" id="PR00455">
    <property type="entry name" value="HTHTETR"/>
</dbReference>